<dbReference type="EMBL" id="MYFO01000011">
    <property type="protein sequence ID" value="TFE87990.1"/>
    <property type="molecule type" value="Genomic_DNA"/>
</dbReference>
<gene>
    <name evidence="5" type="ORF">B5M42_10545</name>
</gene>
<dbReference type="Pfam" id="PF18105">
    <property type="entry name" value="PGM1_C"/>
    <property type="match status" value="1"/>
</dbReference>
<dbReference type="GO" id="GO:0005524">
    <property type="term" value="F:ATP binding"/>
    <property type="evidence" value="ECO:0007669"/>
    <property type="project" value="UniProtKB-UniRule"/>
</dbReference>
<protein>
    <submittedName>
        <fullName evidence="5">Phosphoribosylaminoimidazole carboxylase (NCAIR synthetase)</fullName>
    </submittedName>
</protein>
<comment type="caution">
    <text evidence="5">The sequence shown here is derived from an EMBL/GenBank/DDBJ whole genome shotgun (WGS) entry which is preliminary data.</text>
</comment>
<dbReference type="Pfam" id="PF02222">
    <property type="entry name" value="ATP-grasp"/>
    <property type="match status" value="1"/>
</dbReference>
<evidence type="ECO:0000256" key="2">
    <source>
        <dbReference type="ARBA" id="ARBA00022840"/>
    </source>
</evidence>
<dbReference type="PANTHER" id="PTHR37018:SF1">
    <property type="entry name" value="CULTURE SPECIFIC PROTEIN, PUTATIVE (AFU_ORTHOLOGUE AFUA_2G00130)-RELATED"/>
    <property type="match status" value="1"/>
</dbReference>
<dbReference type="InterPro" id="IPR003135">
    <property type="entry name" value="ATP-grasp_carboxylate-amine"/>
</dbReference>
<accession>A0A4Y8Q2B1</accession>
<dbReference type="Proteomes" id="UP000298246">
    <property type="component" value="Unassembled WGS sequence"/>
</dbReference>
<feature type="domain" description="ATP-grasp" evidence="4">
    <location>
        <begin position="165"/>
        <end position="370"/>
    </location>
</feature>
<keyword evidence="6" id="KW-1185">Reference proteome</keyword>
<evidence type="ECO:0000259" key="4">
    <source>
        <dbReference type="PROSITE" id="PS50975"/>
    </source>
</evidence>
<dbReference type="Gene3D" id="3.30.470.20">
    <property type="entry name" value="ATP-grasp fold, B domain"/>
    <property type="match status" value="1"/>
</dbReference>
<dbReference type="InterPro" id="IPR040754">
    <property type="entry name" value="PreAtp-grasp"/>
</dbReference>
<dbReference type="InterPro" id="IPR011761">
    <property type="entry name" value="ATP-grasp"/>
</dbReference>
<proteinExistence type="predicted"/>
<keyword evidence="1 3" id="KW-0547">Nucleotide-binding</keyword>
<dbReference type="PANTHER" id="PTHR37018">
    <property type="entry name" value="CULTURE SPECIFIC PROTEIN, PUTATIVE (AFU_ORTHOLOGUE AFUA_2G00130)-RELATED"/>
    <property type="match status" value="1"/>
</dbReference>
<dbReference type="InterPro" id="IPR041356">
    <property type="entry name" value="PGM1_C"/>
</dbReference>
<organism evidence="5 6">
    <name type="scientific">Paenibacillus athensensis</name>
    <dbReference type="NCBI Taxonomy" id="1967502"/>
    <lineage>
        <taxon>Bacteria</taxon>
        <taxon>Bacillati</taxon>
        <taxon>Bacillota</taxon>
        <taxon>Bacilli</taxon>
        <taxon>Bacillales</taxon>
        <taxon>Paenibacillaceae</taxon>
        <taxon>Paenibacillus</taxon>
    </lineage>
</organism>
<keyword evidence="2 3" id="KW-0067">ATP-binding</keyword>
<dbReference type="GO" id="GO:0046872">
    <property type="term" value="F:metal ion binding"/>
    <property type="evidence" value="ECO:0007669"/>
    <property type="project" value="InterPro"/>
</dbReference>
<evidence type="ECO:0000256" key="3">
    <source>
        <dbReference type="PROSITE-ProRule" id="PRU00409"/>
    </source>
</evidence>
<dbReference type="InterPro" id="IPR053269">
    <property type="entry name" value="Asp-Met_ligase"/>
</dbReference>
<evidence type="ECO:0000313" key="5">
    <source>
        <dbReference type="EMBL" id="TFE87990.1"/>
    </source>
</evidence>
<reference evidence="5 6" key="1">
    <citation type="submission" date="2017-03" db="EMBL/GenBank/DDBJ databases">
        <title>Isolation of Levoglucosan Utilizing Bacteria.</title>
        <authorList>
            <person name="Arya A.S."/>
        </authorList>
    </citation>
    <scope>NUCLEOTIDE SEQUENCE [LARGE SCALE GENOMIC DNA]</scope>
    <source>
        <strain evidence="5 6">MEC069</strain>
    </source>
</reference>
<dbReference type="RefSeq" id="WP_134752525.1">
    <property type="nucleotide sequence ID" value="NZ_MYFO02000003.1"/>
</dbReference>
<sequence length="453" mass="51062">MTQQFDLIRYLTTEREQGVIVWLLNIGAEKYWNRVSAGIVDRNEDRIVNRVEEMNLLLCREQDVLIVREQPDAAYLDQLRAWGLSVPRFLSPEEVDGLTPIAELALKDEKLLQELAQLAASRDDVFFVPYGVTYLEEQIAEKTGLRLMGAPSAVNAKVNDKIFNREIAEELGLDTCVGRVCSSMDEIREEYARLTQGENAFEKVIIKEPHGASGKGLYIIDHPDKLSSLLTRLGRTARNNPDARWLIEGWYNKKADINYQIYVSPSGEVTTFSIKQQILRDTVYIGSKLPADVSPEVAEAYAQHGKVIGDYLYKMGYSGVAGIDSIITSDDRIIPIIEINGRFTLSTYISFIEHTFGSMKVFSRYFKLMSDTSCDFQELYSALTREGLAYNADTREGVIVYTSGTLPVRQDEGGTGYTGRMFTLIAAQSWEQVDELSSKLEDFVSRVSNRVLA</sequence>
<dbReference type="OrthoDB" id="20966at2"/>
<evidence type="ECO:0000256" key="1">
    <source>
        <dbReference type="ARBA" id="ARBA00022741"/>
    </source>
</evidence>
<dbReference type="SUPFAM" id="SSF56059">
    <property type="entry name" value="Glutathione synthetase ATP-binding domain-like"/>
    <property type="match status" value="1"/>
</dbReference>
<dbReference type="PROSITE" id="PS50975">
    <property type="entry name" value="ATP_GRASP"/>
    <property type="match status" value="1"/>
</dbReference>
<dbReference type="AlphaFoldDB" id="A0A4Y8Q2B1"/>
<dbReference type="Pfam" id="PF18604">
    <property type="entry name" value="PreAtp-grasp"/>
    <property type="match status" value="1"/>
</dbReference>
<name>A0A4Y8Q2B1_9BACL</name>
<evidence type="ECO:0000313" key="6">
    <source>
        <dbReference type="Proteomes" id="UP000298246"/>
    </source>
</evidence>